<dbReference type="Proteomes" id="UP000228535">
    <property type="component" value="Unassembled WGS sequence"/>
</dbReference>
<dbReference type="RefSeq" id="WP_100335119.1">
    <property type="nucleotide sequence ID" value="NZ_PGFA01000001.1"/>
</dbReference>
<feature type="compositionally biased region" description="Basic and acidic residues" evidence="1">
    <location>
        <begin position="45"/>
        <end position="57"/>
    </location>
</feature>
<evidence type="ECO:0000313" key="3">
    <source>
        <dbReference type="EMBL" id="PJJ59399.1"/>
    </source>
</evidence>
<name>A0A2M9BN70_9BACT</name>
<keyword evidence="2" id="KW-0732">Signal</keyword>
<protein>
    <submittedName>
        <fullName evidence="3">Uncharacterized protein</fullName>
    </submittedName>
</protein>
<evidence type="ECO:0000256" key="1">
    <source>
        <dbReference type="SAM" id="MobiDB-lite"/>
    </source>
</evidence>
<feature type="signal peptide" evidence="2">
    <location>
        <begin position="1"/>
        <end position="19"/>
    </location>
</feature>
<feature type="chain" id="PRO_5014618029" evidence="2">
    <location>
        <begin position="20"/>
        <end position="136"/>
    </location>
</feature>
<feature type="compositionally biased region" description="Low complexity" evidence="1">
    <location>
        <begin position="116"/>
        <end position="125"/>
    </location>
</feature>
<proteinExistence type="predicted"/>
<dbReference type="AlphaFoldDB" id="A0A2M9BN70"/>
<evidence type="ECO:0000313" key="4">
    <source>
        <dbReference type="Proteomes" id="UP000228535"/>
    </source>
</evidence>
<feature type="compositionally biased region" description="Polar residues" evidence="1">
    <location>
        <begin position="65"/>
        <end position="79"/>
    </location>
</feature>
<comment type="caution">
    <text evidence="3">The sequence shown here is derived from an EMBL/GenBank/DDBJ whole genome shotgun (WGS) entry which is preliminary data.</text>
</comment>
<sequence>MKKIIFALAALLCTFAAQAQAQAQKPVSNAERATPANGYGQQPAELKRQDQDERNAEKVAAPANHGQTVQAVAQSTPLTGSAKGAAVSAVASGGRSAQRARPTRTARGTRSHDSHQAGGSSAPHGHAGGNGHRTER</sequence>
<organism evidence="3 4">
    <name type="scientific">Hymenobacter chitinivorans DSM 11115</name>
    <dbReference type="NCBI Taxonomy" id="1121954"/>
    <lineage>
        <taxon>Bacteria</taxon>
        <taxon>Pseudomonadati</taxon>
        <taxon>Bacteroidota</taxon>
        <taxon>Cytophagia</taxon>
        <taxon>Cytophagales</taxon>
        <taxon>Hymenobacteraceae</taxon>
        <taxon>Hymenobacter</taxon>
    </lineage>
</organism>
<feature type="compositionally biased region" description="Low complexity" evidence="1">
    <location>
        <begin position="80"/>
        <end position="100"/>
    </location>
</feature>
<feature type="compositionally biased region" description="Gly residues" evidence="1">
    <location>
        <begin position="126"/>
        <end position="136"/>
    </location>
</feature>
<reference evidence="3 4" key="1">
    <citation type="submission" date="2017-11" db="EMBL/GenBank/DDBJ databases">
        <title>Genomic Encyclopedia of Archaeal and Bacterial Type Strains, Phase II (KMG-II): From Individual Species to Whole Genera.</title>
        <authorList>
            <person name="Goeker M."/>
        </authorList>
    </citation>
    <scope>NUCLEOTIDE SEQUENCE [LARGE SCALE GENOMIC DNA]</scope>
    <source>
        <strain evidence="3 4">DSM 11115</strain>
    </source>
</reference>
<gene>
    <name evidence="3" type="ORF">CLV45_0816</name>
</gene>
<keyword evidence="4" id="KW-1185">Reference proteome</keyword>
<feature type="region of interest" description="Disordered" evidence="1">
    <location>
        <begin position="26"/>
        <end position="136"/>
    </location>
</feature>
<evidence type="ECO:0000256" key="2">
    <source>
        <dbReference type="SAM" id="SignalP"/>
    </source>
</evidence>
<dbReference type="EMBL" id="PGFA01000001">
    <property type="protein sequence ID" value="PJJ59399.1"/>
    <property type="molecule type" value="Genomic_DNA"/>
</dbReference>
<accession>A0A2M9BN70</accession>